<feature type="region of interest" description="Disordered" evidence="4">
    <location>
        <begin position="197"/>
        <end position="234"/>
    </location>
</feature>
<feature type="compositionally biased region" description="Basic and acidic residues" evidence="4">
    <location>
        <begin position="427"/>
        <end position="441"/>
    </location>
</feature>
<keyword evidence="3" id="KW-0175">Coiled coil</keyword>
<evidence type="ECO:0000256" key="4">
    <source>
        <dbReference type="SAM" id="MobiDB-lite"/>
    </source>
</evidence>
<accession>A0A8S3Y1H8</accession>
<feature type="region of interest" description="Disordered" evidence="4">
    <location>
        <begin position="371"/>
        <end position="565"/>
    </location>
</feature>
<keyword evidence="7" id="KW-1185">Reference proteome</keyword>
<keyword evidence="2" id="KW-0159">Chromosome partition</keyword>
<dbReference type="Pfam" id="PF07557">
    <property type="entry name" value="Shugoshin_C"/>
    <property type="match status" value="1"/>
</dbReference>
<proteinExistence type="inferred from homology"/>
<dbReference type="GO" id="GO:0005634">
    <property type="term" value="C:nucleus"/>
    <property type="evidence" value="ECO:0007669"/>
    <property type="project" value="InterPro"/>
</dbReference>
<dbReference type="GO" id="GO:0000775">
    <property type="term" value="C:chromosome, centromeric region"/>
    <property type="evidence" value="ECO:0007669"/>
    <property type="project" value="InterPro"/>
</dbReference>
<comment type="caution">
    <text evidence="6">The sequence shown here is derived from an EMBL/GenBank/DDBJ whole genome shotgun (WGS) entry which is preliminary data.</text>
</comment>
<dbReference type="GO" id="GO:0045132">
    <property type="term" value="P:meiotic chromosome segregation"/>
    <property type="evidence" value="ECO:0007669"/>
    <property type="project" value="InterPro"/>
</dbReference>
<feature type="coiled-coil region" evidence="3">
    <location>
        <begin position="1"/>
        <end position="56"/>
    </location>
</feature>
<feature type="compositionally biased region" description="Basic and acidic residues" evidence="4">
    <location>
        <begin position="477"/>
        <end position="545"/>
    </location>
</feature>
<evidence type="ECO:0000313" key="6">
    <source>
        <dbReference type="EMBL" id="CAG5048140.1"/>
    </source>
</evidence>
<organism evidence="6 7">
    <name type="scientific">Parnassius apollo</name>
    <name type="common">Apollo butterfly</name>
    <name type="synonym">Papilio apollo</name>
    <dbReference type="NCBI Taxonomy" id="110799"/>
    <lineage>
        <taxon>Eukaryota</taxon>
        <taxon>Metazoa</taxon>
        <taxon>Ecdysozoa</taxon>
        <taxon>Arthropoda</taxon>
        <taxon>Hexapoda</taxon>
        <taxon>Insecta</taxon>
        <taxon>Pterygota</taxon>
        <taxon>Neoptera</taxon>
        <taxon>Endopterygota</taxon>
        <taxon>Lepidoptera</taxon>
        <taxon>Glossata</taxon>
        <taxon>Ditrysia</taxon>
        <taxon>Papilionoidea</taxon>
        <taxon>Papilionidae</taxon>
        <taxon>Parnassiinae</taxon>
        <taxon>Parnassini</taxon>
        <taxon>Parnassius</taxon>
        <taxon>Parnassius</taxon>
    </lineage>
</organism>
<sequence>MSSHEDEVKDLIRKNSELVQKVQYWKVTAAQREKEKLELTKEINELRLKLSRIRNGGAAQACQLDAALQAASQEALTHLVQASSAVARTMDLVKTFTRERQELDASSPRWSAISGTPTTDRVNRVPPLLIGGQSIQPVVSLSRTLLNTSGSRSINRSPNQNHNVTERAVPMHMLQDVYIPLTRIDAAEVLHNNVEADADSNTFEDSTEDLGLEDSTERVLEDSQNPEIDETETSRRLDVVAEELEPEDDERISPIIPSIRVEDPLEGPSWLLDIQNIQSRRRKSRVNFEPDSTTELDESARVDISAGQSKPNEMERLVVPDARQEFTPTVRRRKRSSSPRAARRTSVNGRVLKVLIAKMSLGESEGISDVSPLKRTMRDRTPPRLSKNKALLRHSSQDSSPSTPPLQEGVLSKRLKDSVSCSPGPTRNDESPSKSRKEDVLAKIVRFDAPSPNGSTDARVIVSESRNDPYGSGEPLDTERVSSRDKKRVTRCETPESRDTQESRRQTENGSQRRDQESLVDSRDSDSCRDARDSDSSSERTEGRARRARKPVTYKEKPLNRKLRR</sequence>
<name>A0A8S3Y1H8_PARAO</name>
<evidence type="ECO:0000313" key="7">
    <source>
        <dbReference type="Proteomes" id="UP000691718"/>
    </source>
</evidence>
<protein>
    <submittedName>
        <fullName evidence="6">(apollo) hypothetical protein</fullName>
    </submittedName>
</protein>
<feature type="region of interest" description="Disordered" evidence="4">
    <location>
        <begin position="323"/>
        <end position="346"/>
    </location>
</feature>
<dbReference type="OrthoDB" id="7488133at2759"/>
<evidence type="ECO:0000259" key="5">
    <source>
        <dbReference type="Pfam" id="PF07557"/>
    </source>
</evidence>
<evidence type="ECO:0000256" key="1">
    <source>
        <dbReference type="ARBA" id="ARBA00010845"/>
    </source>
</evidence>
<gene>
    <name evidence="6" type="ORF">PAPOLLO_LOCUS24119</name>
</gene>
<evidence type="ECO:0000256" key="3">
    <source>
        <dbReference type="SAM" id="Coils"/>
    </source>
</evidence>
<feature type="domain" description="Shugoshin C-terminal" evidence="5">
    <location>
        <begin position="545"/>
        <end position="565"/>
    </location>
</feature>
<reference evidence="6" key="1">
    <citation type="submission" date="2021-04" db="EMBL/GenBank/DDBJ databases">
        <authorList>
            <person name="Tunstrom K."/>
        </authorList>
    </citation>
    <scope>NUCLEOTIDE SEQUENCE</scope>
</reference>
<dbReference type="AlphaFoldDB" id="A0A8S3Y1H8"/>
<comment type="similarity">
    <text evidence="1">Belongs to the shugoshin family.</text>
</comment>
<evidence type="ECO:0000256" key="2">
    <source>
        <dbReference type="ARBA" id="ARBA00022829"/>
    </source>
</evidence>
<feature type="compositionally biased region" description="Basic residues" evidence="4">
    <location>
        <begin position="330"/>
        <end position="343"/>
    </location>
</feature>
<dbReference type="EMBL" id="CAJQZP010001459">
    <property type="protein sequence ID" value="CAG5048140.1"/>
    <property type="molecule type" value="Genomic_DNA"/>
</dbReference>
<feature type="compositionally biased region" description="Acidic residues" evidence="4">
    <location>
        <begin position="205"/>
        <end position="214"/>
    </location>
</feature>
<dbReference type="InterPro" id="IPR011515">
    <property type="entry name" value="Shugoshin_C"/>
</dbReference>
<dbReference type="Proteomes" id="UP000691718">
    <property type="component" value="Unassembled WGS sequence"/>
</dbReference>